<dbReference type="PANTHER" id="PTHR19918:SF1">
    <property type="entry name" value="FIZZY-RELATED PROTEIN HOMOLOG"/>
    <property type="match status" value="1"/>
</dbReference>
<keyword evidence="3" id="KW-0677">Repeat</keyword>
<sequence>MDNTPSRVPSTNRADTPTTPARFMRPIEVKEPDNPFTPPSTSAGQGGPSSPIAPIATTPTTGKRKRSPSPKFHGSPNTFGADRHTPHFDERYKLYNSFGDDSSANGNDGPSTPSSYSKRLYKAALGVPTTPHRHGSSPYSFEETPGSSARSPVGRYDMPRSASPTRRPWQIPRQPYKVLDAPDLVDDFYLNLVDWSSKNSLAVGLGSCVYLWEANTAKVTKLCELGEDGVSSVSWHDQGKHLAVGTNRGLIQIWDVARTTKMRQYVDHTARVGTLAWKDFELTSGSRDRTIVHHDSRVKERRTDPTAWAIAHTGDPLRPSHTQEVCGLKWNRGSTRWLASGGNDNKLFIWDDRMLDNGRPRPVHEFNEHQAAVKAIAWSPHQNGVLASGGGTADKQIRFWDVTKPKSDPTTILGYHDTGSQVCNLAWSKFSYDLVSSHGYSNNDVRVWKYDHNRRNHPVSNAPIIQQRCDPLTAHGMRVLYMAMSPDGENIVTGAGDETLRFWKVFNRPRLNTQSVLQPMGPQR</sequence>
<feature type="compositionally biased region" description="Basic and acidic residues" evidence="6">
    <location>
        <begin position="81"/>
        <end position="93"/>
    </location>
</feature>
<name>A0AAD5X8F3_9FUNG</name>
<dbReference type="InterPro" id="IPR056150">
    <property type="entry name" value="WD40_CDC20-Fz"/>
</dbReference>
<keyword evidence="2 5" id="KW-0853">WD repeat</keyword>
<organism evidence="8 9">
    <name type="scientific">Rhizophlyctis rosea</name>
    <dbReference type="NCBI Taxonomy" id="64517"/>
    <lineage>
        <taxon>Eukaryota</taxon>
        <taxon>Fungi</taxon>
        <taxon>Fungi incertae sedis</taxon>
        <taxon>Chytridiomycota</taxon>
        <taxon>Chytridiomycota incertae sedis</taxon>
        <taxon>Chytridiomycetes</taxon>
        <taxon>Rhizophlyctidales</taxon>
        <taxon>Rhizophlyctidaceae</taxon>
        <taxon>Rhizophlyctis</taxon>
    </lineage>
</organism>
<dbReference type="PROSITE" id="PS00678">
    <property type="entry name" value="WD_REPEATS_1"/>
    <property type="match status" value="1"/>
</dbReference>
<dbReference type="InterPro" id="IPR001680">
    <property type="entry name" value="WD40_rpt"/>
</dbReference>
<keyword evidence="9" id="KW-1185">Reference proteome</keyword>
<evidence type="ECO:0000256" key="4">
    <source>
        <dbReference type="ARBA" id="ARBA00023306"/>
    </source>
</evidence>
<dbReference type="InterPro" id="IPR036322">
    <property type="entry name" value="WD40_repeat_dom_sf"/>
</dbReference>
<feature type="compositionally biased region" description="Low complexity" evidence="6">
    <location>
        <begin position="48"/>
        <end position="61"/>
    </location>
</feature>
<protein>
    <submittedName>
        <fullName evidence="8">Substrate-specific activator of APC-dependent proteolysis</fullName>
    </submittedName>
</protein>
<dbReference type="PROSITE" id="PS50082">
    <property type="entry name" value="WD_REPEATS_2"/>
    <property type="match status" value="4"/>
</dbReference>
<dbReference type="EMBL" id="JADGJD010000051">
    <property type="protein sequence ID" value="KAJ3055968.1"/>
    <property type="molecule type" value="Genomic_DNA"/>
</dbReference>
<comment type="similarity">
    <text evidence="1">Belongs to the WD repeat CDC20/Fizzy family.</text>
</comment>
<evidence type="ECO:0000256" key="3">
    <source>
        <dbReference type="ARBA" id="ARBA00022737"/>
    </source>
</evidence>
<comment type="caution">
    <text evidence="8">The sequence shown here is derived from an EMBL/GenBank/DDBJ whole genome shotgun (WGS) entry which is preliminary data.</text>
</comment>
<evidence type="ECO:0000313" key="8">
    <source>
        <dbReference type="EMBL" id="KAJ3055968.1"/>
    </source>
</evidence>
<evidence type="ECO:0000256" key="6">
    <source>
        <dbReference type="SAM" id="MobiDB-lite"/>
    </source>
</evidence>
<dbReference type="InterPro" id="IPR033010">
    <property type="entry name" value="Cdc20/Fizzy"/>
</dbReference>
<evidence type="ECO:0000313" key="9">
    <source>
        <dbReference type="Proteomes" id="UP001212841"/>
    </source>
</evidence>
<feature type="compositionally biased region" description="Polar residues" evidence="6">
    <location>
        <begin position="99"/>
        <end position="117"/>
    </location>
</feature>
<dbReference type="InterPro" id="IPR019775">
    <property type="entry name" value="WD40_repeat_CS"/>
</dbReference>
<dbReference type="AlphaFoldDB" id="A0AAD5X8F3"/>
<dbReference type="GO" id="GO:0005680">
    <property type="term" value="C:anaphase-promoting complex"/>
    <property type="evidence" value="ECO:0007669"/>
    <property type="project" value="TreeGrafter"/>
</dbReference>
<dbReference type="GO" id="GO:1905786">
    <property type="term" value="P:positive regulation of anaphase-promoting complex-dependent catabolic process"/>
    <property type="evidence" value="ECO:0007669"/>
    <property type="project" value="TreeGrafter"/>
</dbReference>
<dbReference type="Gene3D" id="2.130.10.10">
    <property type="entry name" value="YVTN repeat-like/Quinoprotein amine dehydrogenase"/>
    <property type="match status" value="1"/>
</dbReference>
<dbReference type="GO" id="GO:0031145">
    <property type="term" value="P:anaphase-promoting complex-dependent catabolic process"/>
    <property type="evidence" value="ECO:0007669"/>
    <property type="project" value="TreeGrafter"/>
</dbReference>
<feature type="domain" description="CDC20/Fizzy WD40" evidence="7">
    <location>
        <begin position="179"/>
        <end position="503"/>
    </location>
</feature>
<dbReference type="Proteomes" id="UP001212841">
    <property type="component" value="Unassembled WGS sequence"/>
</dbReference>
<accession>A0AAD5X8F3</accession>
<feature type="repeat" description="WD" evidence="5">
    <location>
        <begin position="472"/>
        <end position="513"/>
    </location>
</feature>
<feature type="repeat" description="WD" evidence="5">
    <location>
        <begin position="366"/>
        <end position="410"/>
    </location>
</feature>
<dbReference type="PROSITE" id="PS50294">
    <property type="entry name" value="WD_REPEATS_REGION"/>
    <property type="match status" value="1"/>
</dbReference>
<evidence type="ECO:0000256" key="1">
    <source>
        <dbReference type="ARBA" id="ARBA00006445"/>
    </source>
</evidence>
<evidence type="ECO:0000259" key="7">
    <source>
        <dbReference type="Pfam" id="PF24807"/>
    </source>
</evidence>
<dbReference type="SMART" id="SM00320">
    <property type="entry name" value="WD40"/>
    <property type="match status" value="7"/>
</dbReference>
<dbReference type="PANTHER" id="PTHR19918">
    <property type="entry name" value="CELL DIVISION CYCLE 20 CDC20 FIZZY -RELATED"/>
    <property type="match status" value="1"/>
</dbReference>
<feature type="repeat" description="WD" evidence="5">
    <location>
        <begin position="230"/>
        <end position="264"/>
    </location>
</feature>
<dbReference type="GO" id="GO:0010997">
    <property type="term" value="F:anaphase-promoting complex binding"/>
    <property type="evidence" value="ECO:0007669"/>
    <property type="project" value="InterPro"/>
</dbReference>
<reference evidence="8" key="1">
    <citation type="submission" date="2020-05" db="EMBL/GenBank/DDBJ databases">
        <title>Phylogenomic resolution of chytrid fungi.</title>
        <authorList>
            <person name="Stajich J.E."/>
            <person name="Amses K."/>
            <person name="Simmons R."/>
            <person name="Seto K."/>
            <person name="Myers J."/>
            <person name="Bonds A."/>
            <person name="Quandt C.A."/>
            <person name="Barry K."/>
            <person name="Liu P."/>
            <person name="Grigoriev I."/>
            <person name="Longcore J.E."/>
            <person name="James T.Y."/>
        </authorList>
    </citation>
    <scope>NUCLEOTIDE SEQUENCE</scope>
    <source>
        <strain evidence="8">JEL0318</strain>
    </source>
</reference>
<feature type="region of interest" description="Disordered" evidence="6">
    <location>
        <begin position="1"/>
        <end position="168"/>
    </location>
</feature>
<dbReference type="SUPFAM" id="SSF50978">
    <property type="entry name" value="WD40 repeat-like"/>
    <property type="match status" value="1"/>
</dbReference>
<evidence type="ECO:0000256" key="2">
    <source>
        <dbReference type="ARBA" id="ARBA00022574"/>
    </source>
</evidence>
<feature type="compositionally biased region" description="Polar residues" evidence="6">
    <location>
        <begin position="1"/>
        <end position="19"/>
    </location>
</feature>
<keyword evidence="4" id="KW-0131">Cell cycle</keyword>
<dbReference type="GO" id="GO:1990757">
    <property type="term" value="F:ubiquitin ligase activator activity"/>
    <property type="evidence" value="ECO:0007669"/>
    <property type="project" value="TreeGrafter"/>
</dbReference>
<evidence type="ECO:0000256" key="5">
    <source>
        <dbReference type="PROSITE-ProRule" id="PRU00221"/>
    </source>
</evidence>
<dbReference type="Pfam" id="PF24807">
    <property type="entry name" value="WD40_CDC20-Fz"/>
    <property type="match status" value="1"/>
</dbReference>
<feature type="repeat" description="WD" evidence="5">
    <location>
        <begin position="318"/>
        <end position="351"/>
    </location>
</feature>
<gene>
    <name evidence="8" type="primary">CDH1</name>
    <name evidence="8" type="ORF">HK097_008577</name>
</gene>
<proteinExistence type="inferred from homology"/>
<dbReference type="InterPro" id="IPR015943">
    <property type="entry name" value="WD40/YVTN_repeat-like_dom_sf"/>
</dbReference>